<keyword evidence="2" id="KW-1185">Reference proteome</keyword>
<dbReference type="EMBL" id="JBJUIK010000004">
    <property type="protein sequence ID" value="KAL3531340.1"/>
    <property type="molecule type" value="Genomic_DNA"/>
</dbReference>
<name>A0ABD3AJK4_9GENT</name>
<dbReference type="Proteomes" id="UP001630127">
    <property type="component" value="Unassembled WGS sequence"/>
</dbReference>
<sequence>MWVLGPAKHGVGGYGFFYPDGEVDLEYGRKGVMKVVGWEKWWRERVGRAWNGHRYEEGEGVAGMWQGTAVWWILSKKNGSEELSLSAIRSPTHQV</sequence>
<proteinExistence type="predicted"/>
<organism evidence="1 2">
    <name type="scientific">Cinchona calisaya</name>
    <dbReference type="NCBI Taxonomy" id="153742"/>
    <lineage>
        <taxon>Eukaryota</taxon>
        <taxon>Viridiplantae</taxon>
        <taxon>Streptophyta</taxon>
        <taxon>Embryophyta</taxon>
        <taxon>Tracheophyta</taxon>
        <taxon>Spermatophyta</taxon>
        <taxon>Magnoliopsida</taxon>
        <taxon>eudicotyledons</taxon>
        <taxon>Gunneridae</taxon>
        <taxon>Pentapetalae</taxon>
        <taxon>asterids</taxon>
        <taxon>lamiids</taxon>
        <taxon>Gentianales</taxon>
        <taxon>Rubiaceae</taxon>
        <taxon>Cinchonoideae</taxon>
        <taxon>Cinchoneae</taxon>
        <taxon>Cinchona</taxon>
    </lineage>
</organism>
<accession>A0ABD3AJK4</accession>
<gene>
    <name evidence="1" type="ORF">ACH5RR_010662</name>
</gene>
<reference evidence="1 2" key="1">
    <citation type="submission" date="2024-11" db="EMBL/GenBank/DDBJ databases">
        <title>A near-complete genome assembly of Cinchona calisaya.</title>
        <authorList>
            <person name="Lian D.C."/>
            <person name="Zhao X.W."/>
            <person name="Wei L."/>
        </authorList>
    </citation>
    <scope>NUCLEOTIDE SEQUENCE [LARGE SCALE GENOMIC DNA]</scope>
    <source>
        <tissue evidence="1">Nenye</tissue>
    </source>
</reference>
<evidence type="ECO:0000313" key="1">
    <source>
        <dbReference type="EMBL" id="KAL3531340.1"/>
    </source>
</evidence>
<dbReference type="AlphaFoldDB" id="A0ABD3AJK4"/>
<protein>
    <submittedName>
        <fullName evidence="1">Uncharacterized protein</fullName>
    </submittedName>
</protein>
<evidence type="ECO:0000313" key="2">
    <source>
        <dbReference type="Proteomes" id="UP001630127"/>
    </source>
</evidence>
<comment type="caution">
    <text evidence="1">The sequence shown here is derived from an EMBL/GenBank/DDBJ whole genome shotgun (WGS) entry which is preliminary data.</text>
</comment>